<dbReference type="EMBL" id="CP093326">
    <property type="protein sequence ID" value="UNK45263.1"/>
    <property type="molecule type" value="Genomic_DNA"/>
</dbReference>
<reference evidence="2 3" key="1">
    <citation type="submission" date="2022-03" db="EMBL/GenBank/DDBJ databases">
        <title>Isotopic signatures of nitrous oxide derived from detoxification processes.</title>
        <authorList>
            <person name="Behrendt U."/>
            <person name="Buchen C."/>
            <person name="Well R."/>
            <person name="Ulrich A."/>
            <person name="Rohe L."/>
            <person name="Kolb S."/>
            <person name="Schloter M."/>
            <person name="Horn M.A."/>
            <person name="Augustin J."/>
        </authorList>
    </citation>
    <scope>NUCLEOTIDE SEQUENCE [LARGE SCALE GENOMIC DNA]</scope>
    <source>
        <strain evidence="2 3">S4-C24</strain>
    </source>
</reference>
<dbReference type="PANTHER" id="PTHR43441">
    <property type="entry name" value="RIBOSOMAL-PROTEIN-SERINE ACETYLTRANSFERASE"/>
    <property type="match status" value="1"/>
</dbReference>
<organism evidence="2 3">
    <name type="scientific">Arthrobacter sulfonylureivorans</name>
    <dbReference type="NCBI Taxonomy" id="2486855"/>
    <lineage>
        <taxon>Bacteria</taxon>
        <taxon>Bacillati</taxon>
        <taxon>Actinomycetota</taxon>
        <taxon>Actinomycetes</taxon>
        <taxon>Micrococcales</taxon>
        <taxon>Micrococcaceae</taxon>
        <taxon>Arthrobacter</taxon>
    </lineage>
</organism>
<evidence type="ECO:0000259" key="1">
    <source>
        <dbReference type="PROSITE" id="PS51186"/>
    </source>
</evidence>
<dbReference type="InterPro" id="IPR000182">
    <property type="entry name" value="GNAT_dom"/>
</dbReference>
<dbReference type="InterPro" id="IPR016181">
    <property type="entry name" value="Acyl_CoA_acyltransferase"/>
</dbReference>
<evidence type="ECO:0000313" key="2">
    <source>
        <dbReference type="EMBL" id="UNK45263.1"/>
    </source>
</evidence>
<accession>A0ABY3W9L1</accession>
<dbReference type="Pfam" id="PF13302">
    <property type="entry name" value="Acetyltransf_3"/>
    <property type="match status" value="1"/>
</dbReference>
<protein>
    <submittedName>
        <fullName evidence="2">GNAT family N-acetyltransferase</fullName>
    </submittedName>
</protein>
<dbReference type="Proteomes" id="UP000829069">
    <property type="component" value="Chromosome"/>
</dbReference>
<gene>
    <name evidence="2" type="ORF">MNQ99_15175</name>
</gene>
<dbReference type="SUPFAM" id="SSF55729">
    <property type="entry name" value="Acyl-CoA N-acyltransferases (Nat)"/>
    <property type="match status" value="1"/>
</dbReference>
<keyword evidence="3" id="KW-1185">Reference proteome</keyword>
<dbReference type="PROSITE" id="PS51186">
    <property type="entry name" value="GNAT"/>
    <property type="match status" value="1"/>
</dbReference>
<dbReference type="InterPro" id="IPR051908">
    <property type="entry name" value="Ribosomal_N-acetyltransferase"/>
</dbReference>
<proteinExistence type="predicted"/>
<sequence>MDARLPLAWPEVPPAHGGVVLRQFRSDDAQLAVELAEDPYIPLISSIPSPCPQDEAVEWILRQNGRFTCGAGYSFAVADAQTDRALGQIGLWLTYLPQGRATAGYLMAPVHRGQGRAADALAALADFGWTIPELHRLELYIEPWNTASFRTAEAAGFSCEGLLRSYQVIGGQRRDMLLYAAVRQPALMASLAADRR</sequence>
<dbReference type="PANTHER" id="PTHR43441:SF10">
    <property type="entry name" value="ACETYLTRANSFERASE"/>
    <property type="match status" value="1"/>
</dbReference>
<dbReference type="Gene3D" id="3.40.630.30">
    <property type="match status" value="1"/>
</dbReference>
<name>A0ABY3W9L1_9MICC</name>
<feature type="domain" description="N-acetyltransferase" evidence="1">
    <location>
        <begin position="19"/>
        <end position="181"/>
    </location>
</feature>
<evidence type="ECO:0000313" key="3">
    <source>
        <dbReference type="Proteomes" id="UP000829069"/>
    </source>
</evidence>
<dbReference type="RefSeq" id="WP_241913529.1">
    <property type="nucleotide sequence ID" value="NZ_CP093326.1"/>
</dbReference>